<feature type="domain" description="MYND-type" evidence="5">
    <location>
        <begin position="252"/>
        <end position="290"/>
    </location>
</feature>
<keyword evidence="7" id="KW-1185">Reference proteome</keyword>
<dbReference type="InterPro" id="IPR002893">
    <property type="entry name" value="Znf_MYND"/>
</dbReference>
<evidence type="ECO:0000256" key="2">
    <source>
        <dbReference type="ARBA" id="ARBA00022771"/>
    </source>
</evidence>
<keyword evidence="3" id="KW-0862">Zinc</keyword>
<gene>
    <name evidence="6" type="ORF">PRZ48_008398</name>
</gene>
<dbReference type="Proteomes" id="UP001305779">
    <property type="component" value="Unassembled WGS sequence"/>
</dbReference>
<protein>
    <recommendedName>
        <fullName evidence="5">MYND-type domain-containing protein</fullName>
    </recommendedName>
</protein>
<comment type="caution">
    <text evidence="6">The sequence shown here is derived from an EMBL/GenBank/DDBJ whole genome shotgun (WGS) entry which is preliminary data.</text>
</comment>
<evidence type="ECO:0000259" key="5">
    <source>
        <dbReference type="PROSITE" id="PS50865"/>
    </source>
</evidence>
<dbReference type="PROSITE" id="PS50865">
    <property type="entry name" value="ZF_MYND_2"/>
    <property type="match status" value="1"/>
</dbReference>
<evidence type="ECO:0000256" key="3">
    <source>
        <dbReference type="ARBA" id="ARBA00022833"/>
    </source>
</evidence>
<accession>A0ABR0EFE7</accession>
<evidence type="ECO:0000313" key="6">
    <source>
        <dbReference type="EMBL" id="KAK4500212.1"/>
    </source>
</evidence>
<keyword evidence="1" id="KW-0479">Metal-binding</keyword>
<dbReference type="Pfam" id="PF01753">
    <property type="entry name" value="zf-MYND"/>
    <property type="match status" value="1"/>
</dbReference>
<dbReference type="SUPFAM" id="SSF144232">
    <property type="entry name" value="HIT/MYND zinc finger-like"/>
    <property type="match status" value="1"/>
</dbReference>
<sequence length="470" mass="52606">MSSLTPTYSACSTFSSDLKHCVKCESVSYCYPTCQPTHRKTNKDDCALAPVLQGLDSLFPAGETPKRSDSKPFTAIYFNNYLHDRPEKDTFSILVDLFKMEQDEVYLFEGYLMEGTIYKGEMAWKKAFHEFLSRAQDIEGYLPPWWTPNKATECILFGLRDNDFNLECAQEKADIQKTRDNQQMPINLHESAGKVYERGLAGLKGDIMLAMMVCMEAGLSCTAAIDFISDKVYIVEERNHPLPAMDQPPKACSNCWTASTDLKRCARCKTTAYCNRDCQHAHWKTHKEACSAFANSPSGDKNPFTAISNGTFLHDRSEKQTFQLVIDAVRMRQEDMYNIESVAMKGSIYDGASSSEGVLREFLVKAKEVTGFLPSWWTDASTEACVQFGLHDDDFSLGDAQKKADIIETWKDERMPMKLRMLAEKVYGSAPGGVKGDQMLALMASSEAGTGPQYMTGINMAPAFGRNSRG</sequence>
<evidence type="ECO:0000256" key="4">
    <source>
        <dbReference type="PROSITE-ProRule" id="PRU00134"/>
    </source>
</evidence>
<reference evidence="6 7" key="1">
    <citation type="journal article" date="2023" name="G3 (Bethesda)">
        <title>A chromosome-level genome assembly of Zasmidium syzygii isolated from banana leaves.</title>
        <authorList>
            <person name="van Westerhoven A.C."/>
            <person name="Mehrabi R."/>
            <person name="Talebi R."/>
            <person name="Steentjes M.B.F."/>
            <person name="Corcolon B."/>
            <person name="Chong P.A."/>
            <person name="Kema G.H.J."/>
            <person name="Seidl M.F."/>
        </authorList>
    </citation>
    <scope>NUCLEOTIDE SEQUENCE [LARGE SCALE GENOMIC DNA]</scope>
    <source>
        <strain evidence="6 7">P124</strain>
    </source>
</reference>
<dbReference type="Gene3D" id="6.10.140.2220">
    <property type="match status" value="1"/>
</dbReference>
<evidence type="ECO:0000313" key="7">
    <source>
        <dbReference type="Proteomes" id="UP001305779"/>
    </source>
</evidence>
<dbReference type="PROSITE" id="PS01360">
    <property type="entry name" value="ZF_MYND_1"/>
    <property type="match status" value="1"/>
</dbReference>
<organism evidence="6 7">
    <name type="scientific">Zasmidium cellare</name>
    <name type="common">Wine cellar mold</name>
    <name type="synonym">Racodium cellare</name>
    <dbReference type="NCBI Taxonomy" id="395010"/>
    <lineage>
        <taxon>Eukaryota</taxon>
        <taxon>Fungi</taxon>
        <taxon>Dikarya</taxon>
        <taxon>Ascomycota</taxon>
        <taxon>Pezizomycotina</taxon>
        <taxon>Dothideomycetes</taxon>
        <taxon>Dothideomycetidae</taxon>
        <taxon>Mycosphaerellales</taxon>
        <taxon>Mycosphaerellaceae</taxon>
        <taxon>Zasmidium</taxon>
    </lineage>
</organism>
<dbReference type="EMBL" id="JAXOVC010000006">
    <property type="protein sequence ID" value="KAK4500212.1"/>
    <property type="molecule type" value="Genomic_DNA"/>
</dbReference>
<name>A0ABR0EFE7_ZASCE</name>
<proteinExistence type="predicted"/>
<keyword evidence="2 4" id="KW-0863">Zinc-finger</keyword>
<evidence type="ECO:0000256" key="1">
    <source>
        <dbReference type="ARBA" id="ARBA00022723"/>
    </source>
</evidence>